<organism evidence="1 2">
    <name type="scientific">Leptosia nina</name>
    <dbReference type="NCBI Taxonomy" id="320188"/>
    <lineage>
        <taxon>Eukaryota</taxon>
        <taxon>Metazoa</taxon>
        <taxon>Ecdysozoa</taxon>
        <taxon>Arthropoda</taxon>
        <taxon>Hexapoda</taxon>
        <taxon>Insecta</taxon>
        <taxon>Pterygota</taxon>
        <taxon>Neoptera</taxon>
        <taxon>Endopterygota</taxon>
        <taxon>Lepidoptera</taxon>
        <taxon>Glossata</taxon>
        <taxon>Ditrysia</taxon>
        <taxon>Papilionoidea</taxon>
        <taxon>Pieridae</taxon>
        <taxon>Pierinae</taxon>
        <taxon>Leptosia</taxon>
    </lineage>
</organism>
<comment type="caution">
    <text evidence="1">The sequence shown here is derived from an EMBL/GenBank/DDBJ whole genome shotgun (WGS) entry which is preliminary data.</text>
</comment>
<evidence type="ECO:0000313" key="2">
    <source>
        <dbReference type="Proteomes" id="UP001497472"/>
    </source>
</evidence>
<dbReference type="EMBL" id="CAVLEF010000002">
    <property type="protein sequence ID" value="CAK1541016.1"/>
    <property type="molecule type" value="Genomic_DNA"/>
</dbReference>
<name>A0AAV1IV44_9NEOP</name>
<evidence type="ECO:0000313" key="1">
    <source>
        <dbReference type="EMBL" id="CAK1541016.1"/>
    </source>
</evidence>
<proteinExistence type="predicted"/>
<keyword evidence="2" id="KW-1185">Reference proteome</keyword>
<reference evidence="1 2" key="1">
    <citation type="submission" date="2023-11" db="EMBL/GenBank/DDBJ databases">
        <authorList>
            <person name="Okamura Y."/>
        </authorList>
    </citation>
    <scope>NUCLEOTIDE SEQUENCE [LARGE SCALE GENOMIC DNA]</scope>
</reference>
<dbReference type="AlphaFoldDB" id="A0AAV1IV44"/>
<gene>
    <name evidence="1" type="ORF">LNINA_LOCUS1031</name>
</gene>
<accession>A0AAV1IV44</accession>
<sequence length="90" mass="10497">MNEVKKFKEMFATGIRFPYEISARTQREFETSNTKKRQIQIPNVMPPLEIRPIMIAVESHCRESTAGEMIRRFVHLSPNLPKSTSTMNGW</sequence>
<protein>
    <submittedName>
        <fullName evidence="1">Uncharacterized protein</fullName>
    </submittedName>
</protein>
<dbReference type="Proteomes" id="UP001497472">
    <property type="component" value="Unassembled WGS sequence"/>
</dbReference>